<dbReference type="GO" id="GO:0005576">
    <property type="term" value="C:extracellular region"/>
    <property type="evidence" value="ECO:0007669"/>
    <property type="project" value="UniProtKB-SubCell"/>
</dbReference>
<protein>
    <recommendedName>
        <fullName evidence="6">Pentraxin family member</fullName>
    </recommendedName>
</protein>
<comment type="subunit">
    <text evidence="6">Homopentamer. Pentaxin (or pentraxin) have a discoid arrangement of 5 non-covalently bound subunits.</text>
</comment>
<dbReference type="SMART" id="SM00159">
    <property type="entry name" value="PTX"/>
    <property type="match status" value="1"/>
</dbReference>
<evidence type="ECO:0000313" key="9">
    <source>
        <dbReference type="Proteomes" id="UP001497623"/>
    </source>
</evidence>
<dbReference type="InterPro" id="IPR001759">
    <property type="entry name" value="PTX_dom"/>
</dbReference>
<keyword evidence="2 6" id="KW-0106">Calcium</keyword>
<dbReference type="AlphaFoldDB" id="A0AAV2RZ85"/>
<evidence type="ECO:0000256" key="1">
    <source>
        <dbReference type="ARBA" id="ARBA00022723"/>
    </source>
</evidence>
<dbReference type="PANTHER" id="PTHR19277">
    <property type="entry name" value="PENTRAXIN"/>
    <property type="match status" value="1"/>
</dbReference>
<dbReference type="PROSITE" id="PS51828">
    <property type="entry name" value="PTX_2"/>
    <property type="match status" value="1"/>
</dbReference>
<dbReference type="EMBL" id="CAXKWB010036305">
    <property type="protein sequence ID" value="CAL4147919.1"/>
    <property type="molecule type" value="Genomic_DNA"/>
</dbReference>
<organism evidence="8 9">
    <name type="scientific">Meganyctiphanes norvegica</name>
    <name type="common">Northern krill</name>
    <name type="synonym">Thysanopoda norvegica</name>
    <dbReference type="NCBI Taxonomy" id="48144"/>
    <lineage>
        <taxon>Eukaryota</taxon>
        <taxon>Metazoa</taxon>
        <taxon>Ecdysozoa</taxon>
        <taxon>Arthropoda</taxon>
        <taxon>Crustacea</taxon>
        <taxon>Multicrustacea</taxon>
        <taxon>Malacostraca</taxon>
        <taxon>Eumalacostraca</taxon>
        <taxon>Eucarida</taxon>
        <taxon>Euphausiacea</taxon>
        <taxon>Euphausiidae</taxon>
        <taxon>Meganyctiphanes</taxon>
    </lineage>
</organism>
<keyword evidence="1 6" id="KW-0479">Metal-binding</keyword>
<dbReference type="PRINTS" id="PR00895">
    <property type="entry name" value="PENTAXIN"/>
</dbReference>
<name>A0AAV2RZ85_MEGNR</name>
<reference evidence="8 9" key="1">
    <citation type="submission" date="2024-05" db="EMBL/GenBank/DDBJ databases">
        <authorList>
            <person name="Wallberg A."/>
        </authorList>
    </citation>
    <scope>NUCLEOTIDE SEQUENCE [LARGE SCALE GENOMIC DNA]</scope>
</reference>
<feature type="non-terminal residue" evidence="8">
    <location>
        <position position="169"/>
    </location>
</feature>
<dbReference type="InterPro" id="IPR051360">
    <property type="entry name" value="Neuronal_Pentraxin_Related"/>
</dbReference>
<evidence type="ECO:0000256" key="6">
    <source>
        <dbReference type="RuleBase" id="RU362112"/>
    </source>
</evidence>
<dbReference type="PANTHER" id="PTHR19277:SF125">
    <property type="entry name" value="B6"/>
    <property type="match status" value="1"/>
</dbReference>
<keyword evidence="4" id="KW-0325">Glycoprotein</keyword>
<keyword evidence="3" id="KW-1015">Disulfide bond</keyword>
<dbReference type="Proteomes" id="UP001497623">
    <property type="component" value="Unassembled WGS sequence"/>
</dbReference>
<dbReference type="Gene3D" id="2.60.120.200">
    <property type="match status" value="1"/>
</dbReference>
<keyword evidence="9" id="KW-1185">Reference proteome</keyword>
<accession>A0AAV2RZ85</accession>
<feature type="domain" description="Pentraxin (PTX)" evidence="7">
    <location>
        <begin position="1"/>
        <end position="169"/>
    </location>
</feature>
<comment type="similarity">
    <text evidence="6">Belongs to the pentraxin family.</text>
</comment>
<dbReference type="SUPFAM" id="SSF49899">
    <property type="entry name" value="Concanavalin A-like lectins/glucanases"/>
    <property type="match status" value="1"/>
</dbReference>
<evidence type="ECO:0000313" key="8">
    <source>
        <dbReference type="EMBL" id="CAL4147919.1"/>
    </source>
</evidence>
<comment type="subcellular location">
    <subcellularLocation>
        <location evidence="6">Secreted</location>
    </subcellularLocation>
</comment>
<comment type="caution">
    <text evidence="5">Lacks conserved residue(s) required for the propagation of feature annotation.</text>
</comment>
<dbReference type="InterPro" id="IPR013320">
    <property type="entry name" value="ConA-like_dom_sf"/>
</dbReference>
<evidence type="ECO:0000256" key="4">
    <source>
        <dbReference type="ARBA" id="ARBA00023180"/>
    </source>
</evidence>
<dbReference type="GO" id="GO:0046872">
    <property type="term" value="F:metal ion binding"/>
    <property type="evidence" value="ECO:0007669"/>
    <property type="project" value="UniProtKB-KW"/>
</dbReference>
<comment type="caution">
    <text evidence="8">The sequence shown here is derived from an EMBL/GenBank/DDBJ whole genome shotgun (WGS) entry which is preliminary data.</text>
</comment>
<comment type="cofactor">
    <cofactor evidence="6">
        <name>Ca(2+)</name>
        <dbReference type="ChEBI" id="CHEBI:29108"/>
    </cofactor>
    <text evidence="6">Binds 2 calcium ions per subunit.</text>
</comment>
<gene>
    <name evidence="8" type="ORF">MNOR_LOCUS30150</name>
</gene>
<feature type="non-terminal residue" evidence="8">
    <location>
        <position position="1"/>
    </location>
</feature>
<sequence length="169" mass="19407">SLDQFSVCYRLHPTAYTIVKQHLSFFNEQDDLTFYHYKQNLLSFFLGRSQRPLYENVDVPLPIRTWTHFCHIFDRGTYSLFVDGRKTIANATIVLSESKSVSLPLLGCLVIGQEQDSFSGGFDSTQTFQGYVAQLNFWSRPLQLEEVEDIAFCKRNLIGDVLSMDSDTV</sequence>
<evidence type="ECO:0000256" key="5">
    <source>
        <dbReference type="PROSITE-ProRule" id="PRU01172"/>
    </source>
</evidence>
<evidence type="ECO:0000256" key="3">
    <source>
        <dbReference type="ARBA" id="ARBA00023157"/>
    </source>
</evidence>
<evidence type="ECO:0000256" key="2">
    <source>
        <dbReference type="ARBA" id="ARBA00022837"/>
    </source>
</evidence>
<dbReference type="Pfam" id="PF00354">
    <property type="entry name" value="Pentaxin"/>
    <property type="match status" value="1"/>
</dbReference>
<proteinExistence type="inferred from homology"/>
<evidence type="ECO:0000259" key="7">
    <source>
        <dbReference type="PROSITE" id="PS51828"/>
    </source>
</evidence>